<name>A0A2N5V936_9BASI</name>
<evidence type="ECO:0000313" key="2">
    <source>
        <dbReference type="EMBL" id="PLW46468.1"/>
    </source>
</evidence>
<dbReference type="EMBL" id="PGCI01000039">
    <property type="protein sequence ID" value="PLW46468.1"/>
    <property type="molecule type" value="Genomic_DNA"/>
</dbReference>
<organism evidence="2 3">
    <name type="scientific">Puccinia coronata f. sp. avenae</name>
    <dbReference type="NCBI Taxonomy" id="200324"/>
    <lineage>
        <taxon>Eukaryota</taxon>
        <taxon>Fungi</taxon>
        <taxon>Dikarya</taxon>
        <taxon>Basidiomycota</taxon>
        <taxon>Pucciniomycotina</taxon>
        <taxon>Pucciniomycetes</taxon>
        <taxon>Pucciniales</taxon>
        <taxon>Pucciniaceae</taxon>
        <taxon>Puccinia</taxon>
    </lineage>
</organism>
<accession>A0A2N5V936</accession>
<feature type="region of interest" description="Disordered" evidence="1">
    <location>
        <begin position="26"/>
        <end position="72"/>
    </location>
</feature>
<reference evidence="2 3" key="1">
    <citation type="submission" date="2017-11" db="EMBL/GenBank/DDBJ databases">
        <title>De novo assembly and phasing of dikaryotic genomes from two isolates of Puccinia coronata f. sp. avenae, the causal agent of oat crown rust.</title>
        <authorList>
            <person name="Miller M.E."/>
            <person name="Zhang Y."/>
            <person name="Omidvar V."/>
            <person name="Sperschneider J."/>
            <person name="Schwessinger B."/>
            <person name="Raley C."/>
            <person name="Palmer J.M."/>
            <person name="Garnica D."/>
            <person name="Upadhyaya N."/>
            <person name="Rathjen J."/>
            <person name="Taylor J.M."/>
            <person name="Park R.F."/>
            <person name="Dodds P.N."/>
            <person name="Hirsch C.D."/>
            <person name="Kianian S.F."/>
            <person name="Figueroa M."/>
        </authorList>
    </citation>
    <scope>NUCLEOTIDE SEQUENCE [LARGE SCALE GENOMIC DNA]</scope>
    <source>
        <strain evidence="2">12SD80</strain>
    </source>
</reference>
<evidence type="ECO:0000256" key="1">
    <source>
        <dbReference type="SAM" id="MobiDB-lite"/>
    </source>
</evidence>
<dbReference type="Proteomes" id="UP000235392">
    <property type="component" value="Unassembled WGS sequence"/>
</dbReference>
<evidence type="ECO:0000313" key="3">
    <source>
        <dbReference type="Proteomes" id="UP000235392"/>
    </source>
</evidence>
<comment type="caution">
    <text evidence="2">The sequence shown here is derived from an EMBL/GenBank/DDBJ whole genome shotgun (WGS) entry which is preliminary data.</text>
</comment>
<dbReference type="AlphaFoldDB" id="A0A2N5V936"/>
<gene>
    <name evidence="2" type="ORF">PCASD_06327</name>
</gene>
<protein>
    <submittedName>
        <fullName evidence="2">Uncharacterized protein</fullName>
    </submittedName>
</protein>
<proteinExistence type="predicted"/>
<sequence length="112" mass="11992">MQQPAAGYAPGFQGFYPIVAPAGYTGTYPQVQPPARHSPTAPTANSRGADSYRPQYRQPAACSSDLPAQDEPQARIVEISDLEDELAQLNFSHADVEMIDTAPIVDSTTKGN</sequence>